<dbReference type="EC" id="2.7.11.1" evidence="1"/>
<dbReference type="InterPro" id="IPR000719">
    <property type="entry name" value="Prot_kinase_dom"/>
</dbReference>
<dbReference type="SUPFAM" id="SSF56112">
    <property type="entry name" value="Protein kinase-like (PK-like)"/>
    <property type="match status" value="1"/>
</dbReference>
<feature type="binding site" evidence="7">
    <location>
        <position position="72"/>
    </location>
    <ligand>
        <name>ATP</name>
        <dbReference type="ChEBI" id="CHEBI:30616"/>
    </ligand>
</feature>
<evidence type="ECO:0000256" key="9">
    <source>
        <dbReference type="SAM" id="Phobius"/>
    </source>
</evidence>
<dbReference type="Pfam" id="PF00069">
    <property type="entry name" value="Pkinase"/>
    <property type="match status" value="1"/>
</dbReference>
<protein>
    <recommendedName>
        <fullName evidence="1">non-specific serine/threonine protein kinase</fullName>
        <ecNumber evidence="1">2.7.11.1</ecNumber>
    </recommendedName>
</protein>
<evidence type="ECO:0000256" key="4">
    <source>
        <dbReference type="ARBA" id="ARBA00022741"/>
    </source>
</evidence>
<evidence type="ECO:0000256" key="3">
    <source>
        <dbReference type="ARBA" id="ARBA00022679"/>
    </source>
</evidence>
<feature type="region of interest" description="Disordered" evidence="8">
    <location>
        <begin position="1"/>
        <end position="27"/>
    </location>
</feature>
<dbReference type="OrthoDB" id="9762169at2"/>
<dbReference type="Proteomes" id="UP000234206">
    <property type="component" value="Unassembled WGS sequence"/>
</dbReference>
<feature type="transmembrane region" description="Helical" evidence="9">
    <location>
        <begin position="422"/>
        <end position="443"/>
    </location>
</feature>
<evidence type="ECO:0000259" key="10">
    <source>
        <dbReference type="PROSITE" id="PS50011"/>
    </source>
</evidence>
<feature type="region of interest" description="Disordered" evidence="8">
    <location>
        <begin position="318"/>
        <end position="339"/>
    </location>
</feature>
<organism evidence="11 12">
    <name type="scientific">Kytococcus schroeteri</name>
    <dbReference type="NCBI Taxonomy" id="138300"/>
    <lineage>
        <taxon>Bacteria</taxon>
        <taxon>Bacillati</taxon>
        <taxon>Actinomycetota</taxon>
        <taxon>Actinomycetes</taxon>
        <taxon>Micrococcales</taxon>
        <taxon>Kytococcaceae</taxon>
        <taxon>Kytococcus</taxon>
    </lineage>
</organism>
<keyword evidence="5 11" id="KW-0418">Kinase</keyword>
<evidence type="ECO:0000256" key="1">
    <source>
        <dbReference type="ARBA" id="ARBA00012513"/>
    </source>
</evidence>
<dbReference type="EMBL" id="PKIZ01000001">
    <property type="protein sequence ID" value="PKZ42763.1"/>
    <property type="molecule type" value="Genomic_DNA"/>
</dbReference>
<evidence type="ECO:0000256" key="2">
    <source>
        <dbReference type="ARBA" id="ARBA00022527"/>
    </source>
</evidence>
<dbReference type="Gene3D" id="3.30.200.20">
    <property type="entry name" value="Phosphorylase Kinase, domain 1"/>
    <property type="match status" value="1"/>
</dbReference>
<evidence type="ECO:0000313" key="11">
    <source>
        <dbReference type="EMBL" id="PKZ42763.1"/>
    </source>
</evidence>
<dbReference type="Gene3D" id="1.10.510.10">
    <property type="entry name" value="Transferase(Phosphotransferase) domain 1"/>
    <property type="match status" value="1"/>
</dbReference>
<keyword evidence="9" id="KW-0812">Transmembrane</keyword>
<feature type="region of interest" description="Disordered" evidence="8">
    <location>
        <begin position="363"/>
        <end position="393"/>
    </location>
</feature>
<dbReference type="InterPro" id="IPR011009">
    <property type="entry name" value="Kinase-like_dom_sf"/>
</dbReference>
<keyword evidence="9" id="KW-0472">Membrane</keyword>
<reference evidence="11 12" key="1">
    <citation type="submission" date="2017-12" db="EMBL/GenBank/DDBJ databases">
        <title>Phylogenetic diversity of female urinary microbiome.</title>
        <authorList>
            <person name="Thomas-White K."/>
            <person name="Wolfe A.J."/>
        </authorList>
    </citation>
    <scope>NUCLEOTIDE SEQUENCE [LARGE SCALE GENOMIC DNA]</scope>
    <source>
        <strain evidence="11 12">UMB1298</strain>
    </source>
</reference>
<evidence type="ECO:0000256" key="5">
    <source>
        <dbReference type="ARBA" id="ARBA00022777"/>
    </source>
</evidence>
<keyword evidence="9" id="KW-1133">Transmembrane helix</keyword>
<dbReference type="PANTHER" id="PTHR43289:SF6">
    <property type="entry name" value="SERINE_THREONINE-PROTEIN KINASE NEKL-3"/>
    <property type="match status" value="1"/>
</dbReference>
<evidence type="ECO:0000256" key="6">
    <source>
        <dbReference type="ARBA" id="ARBA00022840"/>
    </source>
</evidence>
<dbReference type="PROSITE" id="PS00107">
    <property type="entry name" value="PROTEIN_KINASE_ATP"/>
    <property type="match status" value="1"/>
</dbReference>
<keyword evidence="12" id="KW-1185">Reference proteome</keyword>
<evidence type="ECO:0000313" key="12">
    <source>
        <dbReference type="Proteomes" id="UP000234206"/>
    </source>
</evidence>
<dbReference type="SMART" id="SM00220">
    <property type="entry name" value="S_TKc"/>
    <property type="match status" value="1"/>
</dbReference>
<dbReference type="AlphaFoldDB" id="A0A2I1PDP8"/>
<accession>A0A2I1PDP8</accession>
<evidence type="ECO:0000256" key="8">
    <source>
        <dbReference type="SAM" id="MobiDB-lite"/>
    </source>
</evidence>
<sequence length="444" mass="46551">MRQPRAGGEATTPILLRHSRHAGPARGSVGRVRRVGDVFAGRYELVDPLGEGGTGVVWRVWDHRAHRYCAAKVLRQVDASSLVRFVREQGVRVQHSHLLVPYGWAGDDERVMLVMPVVDGGSAATLLAEHGPLPAPWVATLTDQLLQGLGQLHDEGMVHRDVKPANLLLDATGTGVPRARLADFGLTMSVDAPRLTTGPYVHGTLGYMAPESLAHGWDPSPAADLYGVGMTARELLTGQRPQGRDHDAVAGELARAGVPDGLARVLEELVELDPADRPRSAQAAMASLRATGLVATTAEQLGGGVALHDRLPALPAGWTPQGPAQDRGQVPAGPPQHATGLPPAGAARTTMYDVPQTGPVDRFATGQEPSRGPLVEAPVGGTQTPDAPGPRRVVGRAAPVEPAASRVWNHEETPSSPVVPPAVAWALVLAGLLVLLVVLVAALG</sequence>
<proteinExistence type="predicted"/>
<dbReference type="GO" id="GO:0004674">
    <property type="term" value="F:protein serine/threonine kinase activity"/>
    <property type="evidence" value="ECO:0007669"/>
    <property type="project" value="UniProtKB-KW"/>
</dbReference>
<dbReference type="PANTHER" id="PTHR43289">
    <property type="entry name" value="MITOGEN-ACTIVATED PROTEIN KINASE KINASE KINASE 20-RELATED"/>
    <property type="match status" value="1"/>
</dbReference>
<feature type="domain" description="Protein kinase" evidence="10">
    <location>
        <begin position="43"/>
        <end position="288"/>
    </location>
</feature>
<gene>
    <name evidence="11" type="ORF">CYJ76_00435</name>
</gene>
<keyword evidence="6 7" id="KW-0067">ATP-binding</keyword>
<dbReference type="PROSITE" id="PS00108">
    <property type="entry name" value="PROTEIN_KINASE_ST"/>
    <property type="match status" value="1"/>
</dbReference>
<dbReference type="InterPro" id="IPR008271">
    <property type="entry name" value="Ser/Thr_kinase_AS"/>
</dbReference>
<dbReference type="CDD" id="cd14014">
    <property type="entry name" value="STKc_PknB_like"/>
    <property type="match status" value="1"/>
</dbReference>
<dbReference type="GO" id="GO:0005524">
    <property type="term" value="F:ATP binding"/>
    <property type="evidence" value="ECO:0007669"/>
    <property type="project" value="UniProtKB-UniRule"/>
</dbReference>
<comment type="caution">
    <text evidence="11">The sequence shown here is derived from an EMBL/GenBank/DDBJ whole genome shotgun (WGS) entry which is preliminary data.</text>
</comment>
<name>A0A2I1PDP8_9MICO</name>
<evidence type="ECO:0000256" key="7">
    <source>
        <dbReference type="PROSITE-ProRule" id="PRU10141"/>
    </source>
</evidence>
<keyword evidence="3" id="KW-0808">Transferase</keyword>
<dbReference type="InterPro" id="IPR017441">
    <property type="entry name" value="Protein_kinase_ATP_BS"/>
</dbReference>
<keyword evidence="2 11" id="KW-0723">Serine/threonine-protein kinase</keyword>
<keyword evidence="4 7" id="KW-0547">Nucleotide-binding</keyword>
<dbReference type="PROSITE" id="PS50011">
    <property type="entry name" value="PROTEIN_KINASE_DOM"/>
    <property type="match status" value="1"/>
</dbReference>